<comment type="subcellular location">
    <subcellularLocation>
        <location evidence="1">Membrane</location>
        <topology evidence="1">Multi-pass membrane protein</topology>
    </subcellularLocation>
</comment>
<evidence type="ECO:0000256" key="3">
    <source>
        <dbReference type="ARBA" id="ARBA00022692"/>
    </source>
</evidence>
<feature type="transmembrane region" description="Helical" evidence="6">
    <location>
        <begin position="50"/>
        <end position="80"/>
    </location>
</feature>
<comment type="caution">
    <text evidence="7">The sequence shown here is derived from an EMBL/GenBank/DDBJ whole genome shotgun (WGS) entry which is preliminary data.</text>
</comment>
<organism evidence="7 8">
    <name type="scientific">Scytalidium lignicola</name>
    <name type="common">Hyphomycete</name>
    <dbReference type="NCBI Taxonomy" id="5539"/>
    <lineage>
        <taxon>Eukaryota</taxon>
        <taxon>Fungi</taxon>
        <taxon>Dikarya</taxon>
        <taxon>Ascomycota</taxon>
        <taxon>Pezizomycotina</taxon>
        <taxon>Leotiomycetes</taxon>
        <taxon>Leotiomycetes incertae sedis</taxon>
        <taxon>Scytalidium</taxon>
    </lineage>
</organism>
<reference evidence="7 8" key="1">
    <citation type="submission" date="2018-05" db="EMBL/GenBank/DDBJ databases">
        <title>Draft genome sequence of Scytalidium lignicola DSM 105466, a ubiquitous saprotrophic fungus.</title>
        <authorList>
            <person name="Buettner E."/>
            <person name="Gebauer A.M."/>
            <person name="Hofrichter M."/>
            <person name="Liers C."/>
            <person name="Kellner H."/>
        </authorList>
    </citation>
    <scope>NUCLEOTIDE SEQUENCE [LARGE SCALE GENOMIC DNA]</scope>
    <source>
        <strain evidence="7 8">DSM 105466</strain>
    </source>
</reference>
<evidence type="ECO:0000256" key="1">
    <source>
        <dbReference type="ARBA" id="ARBA00004141"/>
    </source>
</evidence>
<evidence type="ECO:0000256" key="6">
    <source>
        <dbReference type="SAM" id="Phobius"/>
    </source>
</evidence>
<evidence type="ECO:0000256" key="4">
    <source>
        <dbReference type="ARBA" id="ARBA00022989"/>
    </source>
</evidence>
<proteinExistence type="predicted"/>
<dbReference type="PANTHER" id="PTHR19432:SF35">
    <property type="entry name" value="SOLUTE CARRIER FAMILY 45 MEMBER 3 ISOFORM X1"/>
    <property type="match status" value="1"/>
</dbReference>
<feature type="transmembrane region" description="Helical" evidence="6">
    <location>
        <begin position="100"/>
        <end position="124"/>
    </location>
</feature>
<feature type="transmembrane region" description="Helical" evidence="6">
    <location>
        <begin position="403"/>
        <end position="423"/>
    </location>
</feature>
<sequence>MSQRLSMSDEIDDERSNLSLDVTEGKLSFDVSIEETELERKFRRSRLLTAYLLSIGIPNPVTPILWIAGPLCGMLVQPIFGALSDSFRPRYGHSRRKPFVLAGTLATVFSMLSLACIDDTVYVFQLISSNDISQTLRLIFAFLCVYALNISLQPLQGGIRTMLFESCPREQQAKVASQYSIIVALGNVSGYFLGSISLQELGIPIISRMTQFQALCVTISLLLLATTTITCLYAKEDPFTASEHTSPGPGRFSLRRSYRSAIINAVWENFICLRSLPDYVYLVFQVQFFSWLGWFPVIYYQTSYLADLYISSASVEKNNMEESLNADAMKKASFATLLFSFVALITALLLSFLVSRKATRFRYVRIATGEDSTVLVTLWLFGHLLFAASMFTTIFVKTISQGTILVATIGISWTLTNLVPFAIIGKEVAQSPQAGMLTSLHNAAISSPQILAAVISALLFLVAKYMGRRDDIIWAMWMAGLAAIAAAWKTLQLRFLLT</sequence>
<feature type="transmembrane region" description="Helical" evidence="6">
    <location>
        <begin position="334"/>
        <end position="354"/>
    </location>
</feature>
<feature type="transmembrane region" description="Helical" evidence="6">
    <location>
        <begin position="374"/>
        <end position="396"/>
    </location>
</feature>
<dbReference type="Gene3D" id="1.20.1250.20">
    <property type="entry name" value="MFS general substrate transporter like domains"/>
    <property type="match status" value="1"/>
</dbReference>
<feature type="transmembrane region" description="Helical" evidence="6">
    <location>
        <begin position="279"/>
        <end position="300"/>
    </location>
</feature>
<feature type="non-terminal residue" evidence="7">
    <location>
        <position position="1"/>
    </location>
</feature>
<feature type="transmembrane region" description="Helical" evidence="6">
    <location>
        <begin position="472"/>
        <end position="491"/>
    </location>
</feature>
<name>A0A3E2HHX5_SCYLI</name>
<feature type="transmembrane region" description="Helical" evidence="6">
    <location>
        <begin position="214"/>
        <end position="235"/>
    </location>
</feature>
<evidence type="ECO:0000313" key="8">
    <source>
        <dbReference type="Proteomes" id="UP000258309"/>
    </source>
</evidence>
<protein>
    <recommendedName>
        <fullName evidence="9">Major facilitator superfamily (MFS) profile domain-containing protein</fullName>
    </recommendedName>
</protein>
<feature type="transmembrane region" description="Helical" evidence="6">
    <location>
        <begin position="136"/>
        <end position="155"/>
    </location>
</feature>
<dbReference type="PANTHER" id="PTHR19432">
    <property type="entry name" value="SUGAR TRANSPORTER"/>
    <property type="match status" value="1"/>
</dbReference>
<dbReference type="Proteomes" id="UP000258309">
    <property type="component" value="Unassembled WGS sequence"/>
</dbReference>
<evidence type="ECO:0000313" key="7">
    <source>
        <dbReference type="EMBL" id="RFU33028.1"/>
    </source>
</evidence>
<gene>
    <name evidence="7" type="ORF">B7463_g3294</name>
</gene>
<evidence type="ECO:0008006" key="9">
    <source>
        <dbReference type="Google" id="ProtNLM"/>
    </source>
</evidence>
<keyword evidence="8" id="KW-1185">Reference proteome</keyword>
<feature type="non-terminal residue" evidence="7">
    <location>
        <position position="498"/>
    </location>
</feature>
<feature type="transmembrane region" description="Helical" evidence="6">
    <location>
        <begin position="175"/>
        <end position="193"/>
    </location>
</feature>
<dbReference type="GO" id="GO:0005886">
    <property type="term" value="C:plasma membrane"/>
    <property type="evidence" value="ECO:0007669"/>
    <property type="project" value="TreeGrafter"/>
</dbReference>
<accession>A0A3E2HHX5</accession>
<evidence type="ECO:0000256" key="5">
    <source>
        <dbReference type="ARBA" id="ARBA00023136"/>
    </source>
</evidence>
<dbReference type="OMA" id="VSMRGYR"/>
<evidence type="ECO:0000256" key="2">
    <source>
        <dbReference type="ARBA" id="ARBA00022448"/>
    </source>
</evidence>
<dbReference type="AlphaFoldDB" id="A0A3E2HHX5"/>
<dbReference type="OrthoDB" id="28755at2759"/>
<keyword evidence="3 6" id="KW-0812">Transmembrane</keyword>
<keyword evidence="2" id="KW-0813">Transport</keyword>
<dbReference type="GO" id="GO:0008506">
    <property type="term" value="F:sucrose:proton symporter activity"/>
    <property type="evidence" value="ECO:0007669"/>
    <property type="project" value="TreeGrafter"/>
</dbReference>
<dbReference type="EMBL" id="NCSJ02000042">
    <property type="protein sequence ID" value="RFU33028.1"/>
    <property type="molecule type" value="Genomic_DNA"/>
</dbReference>
<keyword evidence="5 6" id="KW-0472">Membrane</keyword>
<keyword evidence="4 6" id="KW-1133">Transmembrane helix</keyword>
<feature type="transmembrane region" description="Helical" evidence="6">
    <location>
        <begin position="443"/>
        <end position="463"/>
    </location>
</feature>
<dbReference type="InterPro" id="IPR036259">
    <property type="entry name" value="MFS_trans_sf"/>
</dbReference>
<dbReference type="SUPFAM" id="SSF103473">
    <property type="entry name" value="MFS general substrate transporter"/>
    <property type="match status" value="1"/>
</dbReference>